<proteinExistence type="predicted"/>
<reference evidence="2 3" key="1">
    <citation type="submission" date="2020-07" db="EMBL/GenBank/DDBJ databases">
        <title>Genomic diversity of species in the Neisseriaceae family.</title>
        <authorList>
            <person name="Vincent A.T."/>
            <person name="Bernet E."/>
            <person name="Veyrier F.J."/>
        </authorList>
    </citation>
    <scope>NUCLEOTIDE SEQUENCE [LARGE SCALE GENOMIC DNA]</scope>
    <source>
        <strain evidence="2 3">DSM 22244</strain>
    </source>
</reference>
<evidence type="ECO:0000313" key="2">
    <source>
        <dbReference type="EMBL" id="QMT40586.1"/>
    </source>
</evidence>
<organism evidence="2 3">
    <name type="scientific">Neisseria shayeganii</name>
    <dbReference type="NCBI Taxonomy" id="607712"/>
    <lineage>
        <taxon>Bacteria</taxon>
        <taxon>Pseudomonadati</taxon>
        <taxon>Pseudomonadota</taxon>
        <taxon>Betaproteobacteria</taxon>
        <taxon>Neisseriales</taxon>
        <taxon>Neisseriaceae</taxon>
        <taxon>Neisseria</taxon>
    </lineage>
</organism>
<accession>A0A7D7S554</accession>
<dbReference type="AlphaFoldDB" id="A0A7D7S554"/>
<evidence type="ECO:0000313" key="3">
    <source>
        <dbReference type="Proteomes" id="UP000514752"/>
    </source>
</evidence>
<dbReference type="Proteomes" id="UP000514752">
    <property type="component" value="Chromosome"/>
</dbReference>
<keyword evidence="1" id="KW-0732">Signal</keyword>
<gene>
    <name evidence="2" type="ORF">H3L94_00505</name>
</gene>
<protein>
    <recommendedName>
        <fullName evidence="4">Lipoprotein</fullName>
    </recommendedName>
</protein>
<dbReference type="RefSeq" id="WP_182122228.1">
    <property type="nucleotide sequence ID" value="NZ_CP059567.1"/>
</dbReference>
<dbReference type="PROSITE" id="PS51257">
    <property type="entry name" value="PROKAR_LIPOPROTEIN"/>
    <property type="match status" value="1"/>
</dbReference>
<feature type="signal peptide" evidence="1">
    <location>
        <begin position="1"/>
        <end position="21"/>
    </location>
</feature>
<evidence type="ECO:0008006" key="4">
    <source>
        <dbReference type="Google" id="ProtNLM"/>
    </source>
</evidence>
<sequence length="104" mass="11616">MIKLHIPLLAASLSLLLAACATPESRLADARNVFNSERFISRCSARLAGSGTPAQVRQGCRCVHNQVVRHYRTPERLAQSSRSEFDRVGAEAARRCADQVRRRR</sequence>
<name>A0A7D7S554_9NEIS</name>
<dbReference type="EMBL" id="CP059567">
    <property type="protein sequence ID" value="QMT40586.1"/>
    <property type="molecule type" value="Genomic_DNA"/>
</dbReference>
<evidence type="ECO:0000256" key="1">
    <source>
        <dbReference type="SAM" id="SignalP"/>
    </source>
</evidence>
<dbReference type="KEGG" id="nsg:H3L94_00505"/>
<feature type="chain" id="PRO_5028183362" description="Lipoprotein" evidence="1">
    <location>
        <begin position="22"/>
        <end position="104"/>
    </location>
</feature>